<dbReference type="Gene3D" id="3.40.960.10">
    <property type="entry name" value="VSR Endonuclease"/>
    <property type="match status" value="1"/>
</dbReference>
<proteinExistence type="predicted"/>
<comment type="caution">
    <text evidence="1">The sequence shown here is derived from an EMBL/GenBank/DDBJ whole genome shotgun (WGS) entry which is preliminary data.</text>
</comment>
<accession>A0A3D9IN25</accession>
<reference evidence="1 2" key="1">
    <citation type="submission" date="2018-07" db="EMBL/GenBank/DDBJ databases">
        <title>Genomic Encyclopedia of Type Strains, Phase III (KMG-III): the genomes of soil and plant-associated and newly described type strains.</title>
        <authorList>
            <person name="Whitman W."/>
        </authorList>
    </citation>
    <scope>NUCLEOTIDE SEQUENCE [LARGE SCALE GENOMIC DNA]</scope>
    <source>
        <strain evidence="1 2">CECT 8236</strain>
    </source>
</reference>
<dbReference type="Proteomes" id="UP000256869">
    <property type="component" value="Unassembled WGS sequence"/>
</dbReference>
<evidence type="ECO:0000313" key="1">
    <source>
        <dbReference type="EMBL" id="RED63087.1"/>
    </source>
</evidence>
<dbReference type="RefSeq" id="WP_115992381.1">
    <property type="nucleotide sequence ID" value="NZ_QRDY01000004.1"/>
</dbReference>
<dbReference type="AlphaFoldDB" id="A0A3D9IN25"/>
<name>A0A3D9IN25_9BACL</name>
<gene>
    <name evidence="1" type="ORF">DFP95_10481</name>
</gene>
<dbReference type="EMBL" id="QRDY01000004">
    <property type="protein sequence ID" value="RED63087.1"/>
    <property type="molecule type" value="Genomic_DNA"/>
</dbReference>
<evidence type="ECO:0008006" key="3">
    <source>
        <dbReference type="Google" id="ProtNLM"/>
    </source>
</evidence>
<evidence type="ECO:0000313" key="2">
    <source>
        <dbReference type="Proteomes" id="UP000256869"/>
    </source>
</evidence>
<protein>
    <recommendedName>
        <fullName evidence="3">DNA-binding response regulator</fullName>
    </recommendedName>
</protein>
<sequence>MFQEAYEQWITKQSKTRKGESLRKLMEDHGHSEKLFLQEVWWPAVGNFQYLFAEHEVPNYRNSSYYLDLSYIRPPYKLDLEIDDFSTHAKNITRRGFDYEKERQNQLTDEDWKVYRFTLDTVKEKPRHCQQSILRTLGKLYGVNGVDQSNSPLPLKQREILRIAIRLERTLTPAEVCIQLGIGNRHARNLLHELVELGYMENAGSGAQRTRSYRVTLNGRSRFLE</sequence>
<organism evidence="1 2">
    <name type="scientific">Cohnella lupini</name>
    <dbReference type="NCBI Taxonomy" id="1294267"/>
    <lineage>
        <taxon>Bacteria</taxon>
        <taxon>Bacillati</taxon>
        <taxon>Bacillota</taxon>
        <taxon>Bacilli</taxon>
        <taxon>Bacillales</taxon>
        <taxon>Paenibacillaceae</taxon>
        <taxon>Cohnella</taxon>
    </lineage>
</organism>
<dbReference type="OrthoDB" id="2677830at2"/>
<keyword evidence="2" id="KW-1185">Reference proteome</keyword>